<evidence type="ECO:0000313" key="1">
    <source>
        <dbReference type="EMBL" id="SDY85173.1"/>
    </source>
</evidence>
<dbReference type="Pfam" id="PF19872">
    <property type="entry name" value="DUF6345"/>
    <property type="match status" value="1"/>
</dbReference>
<dbReference type="STRING" id="589385.SAMN05421504_107180"/>
<protein>
    <submittedName>
        <fullName evidence="1">Uncharacterized protein</fullName>
    </submittedName>
</protein>
<dbReference type="OrthoDB" id="7757946at2"/>
<organism evidence="1 2">
    <name type="scientific">Amycolatopsis xylanica</name>
    <dbReference type="NCBI Taxonomy" id="589385"/>
    <lineage>
        <taxon>Bacteria</taxon>
        <taxon>Bacillati</taxon>
        <taxon>Actinomycetota</taxon>
        <taxon>Actinomycetes</taxon>
        <taxon>Pseudonocardiales</taxon>
        <taxon>Pseudonocardiaceae</taxon>
        <taxon>Amycolatopsis</taxon>
    </lineage>
</organism>
<sequence>MALLDSLEAANPLRATAAAAADMYGFCSIETFASTSGLRYTHEDAQGFHDYVAQFTTPNFWFKDQNVTPWVWDKNYDNYQDQFGFDASCVSYHSGHGDMDRNTGVYRAPMGAAWNGADWIYSDAMRLGDNNARYLFFSTCLSLRVHDGMTPVKTWHGANGGFRMLFGFETESIDDPNYGKYFWEEWNKNKAFSKAWMDASWRIDRHQAPSVMACGATDVEARNRLDNERQFDRTAATPSFYTWRWFDPEPRGARRSPNAELPDRLAVARLHAPAPVERGALGERFGLSTRSASLDAHVSVGEDGFWEARLAHPAEPGADPGVRTVRLAAERAVERYGLADAVDLVFDEVRYEHVASAGTDGSGTEAQVREAVVTFRQVVNGIPVTSPGYGEVRVRVDSGGTVTSVSDTSRPVAELIERSRADAGPDLESADGVENAVDAAVRRRVRSVTGEANDAETVAGSAEVGYDLSGSYADVVASRTVRVDCGEGLVKRYRVQVPVTA</sequence>
<accession>A0A1H3N8V9</accession>
<dbReference type="AlphaFoldDB" id="A0A1H3N8V9"/>
<dbReference type="InterPro" id="IPR045926">
    <property type="entry name" value="DUF6345"/>
</dbReference>
<proteinExistence type="predicted"/>
<reference evidence="1 2" key="1">
    <citation type="submission" date="2016-10" db="EMBL/GenBank/DDBJ databases">
        <authorList>
            <person name="de Groot N.N."/>
        </authorList>
    </citation>
    <scope>NUCLEOTIDE SEQUENCE [LARGE SCALE GENOMIC DNA]</scope>
    <source>
        <strain evidence="1 2">CPCC 202699</strain>
    </source>
</reference>
<keyword evidence="2" id="KW-1185">Reference proteome</keyword>
<dbReference type="Proteomes" id="UP000199515">
    <property type="component" value="Unassembled WGS sequence"/>
</dbReference>
<dbReference type="RefSeq" id="WP_091294569.1">
    <property type="nucleotide sequence ID" value="NZ_FNON01000007.1"/>
</dbReference>
<dbReference type="EMBL" id="FNON01000007">
    <property type="protein sequence ID" value="SDY85173.1"/>
    <property type="molecule type" value="Genomic_DNA"/>
</dbReference>
<gene>
    <name evidence="1" type="ORF">SAMN05421504_107180</name>
</gene>
<name>A0A1H3N8V9_9PSEU</name>
<evidence type="ECO:0000313" key="2">
    <source>
        <dbReference type="Proteomes" id="UP000199515"/>
    </source>
</evidence>